<proteinExistence type="predicted"/>
<keyword evidence="2" id="KW-1185">Reference proteome</keyword>
<evidence type="ECO:0000313" key="2">
    <source>
        <dbReference type="Proteomes" id="UP001162483"/>
    </source>
</evidence>
<dbReference type="Proteomes" id="UP001162483">
    <property type="component" value="Unassembled WGS sequence"/>
</dbReference>
<name>A0ABN9ECH9_9NEOB</name>
<comment type="caution">
    <text evidence="1">The sequence shown here is derived from an EMBL/GenBank/DDBJ whole genome shotgun (WGS) entry which is preliminary data.</text>
</comment>
<gene>
    <name evidence="1" type="ORF">SPARVUS_LOCUS9480559</name>
</gene>
<organism evidence="1 2">
    <name type="scientific">Staurois parvus</name>
    <dbReference type="NCBI Taxonomy" id="386267"/>
    <lineage>
        <taxon>Eukaryota</taxon>
        <taxon>Metazoa</taxon>
        <taxon>Chordata</taxon>
        <taxon>Craniata</taxon>
        <taxon>Vertebrata</taxon>
        <taxon>Euteleostomi</taxon>
        <taxon>Amphibia</taxon>
        <taxon>Batrachia</taxon>
        <taxon>Anura</taxon>
        <taxon>Neobatrachia</taxon>
        <taxon>Ranoidea</taxon>
        <taxon>Ranidae</taxon>
        <taxon>Staurois</taxon>
    </lineage>
</organism>
<feature type="non-terminal residue" evidence="1">
    <location>
        <position position="1"/>
    </location>
</feature>
<reference evidence="1" key="1">
    <citation type="submission" date="2023-05" db="EMBL/GenBank/DDBJ databases">
        <authorList>
            <person name="Stuckert A."/>
        </authorList>
    </citation>
    <scope>NUCLEOTIDE SEQUENCE</scope>
</reference>
<accession>A0ABN9ECH9</accession>
<dbReference type="EMBL" id="CATNWA010015269">
    <property type="protein sequence ID" value="CAI9581421.1"/>
    <property type="molecule type" value="Genomic_DNA"/>
</dbReference>
<sequence length="44" mass="4924">GLEPLGSGYLNLTSTRSHFRCDHLGDRKQKLSPPPSLPVVFWDT</sequence>
<protein>
    <submittedName>
        <fullName evidence="1">Uncharacterized protein</fullName>
    </submittedName>
</protein>
<evidence type="ECO:0000313" key="1">
    <source>
        <dbReference type="EMBL" id="CAI9581421.1"/>
    </source>
</evidence>